<keyword evidence="1" id="KW-0812">Transmembrane</keyword>
<dbReference type="Proteomes" id="UP001358417">
    <property type="component" value="Unassembled WGS sequence"/>
</dbReference>
<dbReference type="RefSeq" id="XP_064705647.1">
    <property type="nucleotide sequence ID" value="XM_064846667.1"/>
</dbReference>
<organism evidence="2 3">
    <name type="scientific">Exophiala bonariae</name>
    <dbReference type="NCBI Taxonomy" id="1690606"/>
    <lineage>
        <taxon>Eukaryota</taxon>
        <taxon>Fungi</taxon>
        <taxon>Dikarya</taxon>
        <taxon>Ascomycota</taxon>
        <taxon>Pezizomycotina</taxon>
        <taxon>Eurotiomycetes</taxon>
        <taxon>Chaetothyriomycetidae</taxon>
        <taxon>Chaetothyriales</taxon>
        <taxon>Herpotrichiellaceae</taxon>
        <taxon>Exophiala</taxon>
    </lineage>
</organism>
<gene>
    <name evidence="2" type="ORF">LTR84_003072</name>
</gene>
<accession>A0AAV9NCD5</accession>
<dbReference type="EMBL" id="JAVRRD010000015">
    <property type="protein sequence ID" value="KAK5051420.1"/>
    <property type="molecule type" value="Genomic_DNA"/>
</dbReference>
<evidence type="ECO:0000313" key="2">
    <source>
        <dbReference type="EMBL" id="KAK5051420.1"/>
    </source>
</evidence>
<sequence length="364" mass="40597">MAPADHLPLHRAFPWQPFRLDALGLVTLLGAEEVSRAIGGLQHSTITEYLPLMGAYLIAANRFTDPLPGYKAYNITDGIIPPALNGAFTRWLDNHIYSSSRRDSSITTITWTLAPEQDLATSWRRRCPPLMISILLNSILLVICILLADWYGIANTVGMILSVVVRWFLLRQNRLKLKEYAEKAREKFNAQNPNPEDLQEKILLVEPPSSTKLIVNKFPKALLFCFIFPLASSHQQSYRFARLVGWLAFSIHVICIGQSSLIAQLMSVGLLIAGTVGAIFRMGCDESEFGGLLKATSTSSPPEQQRRDCFAELDPTPDEERALEAWFLLPLRGVSATNTFYTAYEKKKPAHPAAIIQQAASKTQ</sequence>
<reference evidence="2 3" key="1">
    <citation type="submission" date="2023-08" db="EMBL/GenBank/DDBJ databases">
        <title>Black Yeasts Isolated from many extreme environments.</title>
        <authorList>
            <person name="Coleine C."/>
            <person name="Stajich J.E."/>
            <person name="Selbmann L."/>
        </authorList>
    </citation>
    <scope>NUCLEOTIDE SEQUENCE [LARGE SCALE GENOMIC DNA]</scope>
    <source>
        <strain evidence="2 3">CCFEE 5792</strain>
    </source>
</reference>
<dbReference type="GeneID" id="89971266"/>
<protein>
    <submittedName>
        <fullName evidence="2">Uncharacterized protein</fullName>
    </submittedName>
</protein>
<feature type="transmembrane region" description="Helical" evidence="1">
    <location>
        <begin position="130"/>
        <end position="148"/>
    </location>
</feature>
<comment type="caution">
    <text evidence="2">The sequence shown here is derived from an EMBL/GenBank/DDBJ whole genome shotgun (WGS) entry which is preliminary data.</text>
</comment>
<keyword evidence="1" id="KW-1133">Transmembrane helix</keyword>
<proteinExistence type="predicted"/>
<evidence type="ECO:0000256" key="1">
    <source>
        <dbReference type="SAM" id="Phobius"/>
    </source>
</evidence>
<dbReference type="AlphaFoldDB" id="A0AAV9NCD5"/>
<evidence type="ECO:0000313" key="3">
    <source>
        <dbReference type="Proteomes" id="UP001358417"/>
    </source>
</evidence>
<feature type="transmembrane region" description="Helical" evidence="1">
    <location>
        <begin position="154"/>
        <end position="170"/>
    </location>
</feature>
<keyword evidence="3" id="KW-1185">Reference proteome</keyword>
<keyword evidence="1" id="KW-0472">Membrane</keyword>
<feature type="transmembrane region" description="Helical" evidence="1">
    <location>
        <begin position="240"/>
        <end position="259"/>
    </location>
</feature>
<name>A0AAV9NCD5_9EURO</name>